<dbReference type="GO" id="GO:0003824">
    <property type="term" value="F:catalytic activity"/>
    <property type="evidence" value="ECO:0007669"/>
    <property type="project" value="UniProtKB-ARBA"/>
</dbReference>
<keyword evidence="1" id="KW-1133">Transmembrane helix</keyword>
<name>A0A7Z2ZRP3_9BURK</name>
<keyword evidence="4" id="KW-1185">Reference proteome</keyword>
<dbReference type="PANTHER" id="PTHR46663">
    <property type="entry name" value="DIGUANYLATE CYCLASE DGCT-RELATED"/>
    <property type="match status" value="1"/>
</dbReference>
<dbReference type="EMBL" id="CP051685">
    <property type="protein sequence ID" value="QJD99408.1"/>
    <property type="molecule type" value="Genomic_DNA"/>
</dbReference>
<dbReference type="InterPro" id="IPR043128">
    <property type="entry name" value="Rev_trsase/Diguanyl_cyclase"/>
</dbReference>
<organism evidence="3 4">
    <name type="scientific">Massilia forsythiae</name>
    <dbReference type="NCBI Taxonomy" id="2728020"/>
    <lineage>
        <taxon>Bacteria</taxon>
        <taxon>Pseudomonadati</taxon>
        <taxon>Pseudomonadota</taxon>
        <taxon>Betaproteobacteria</taxon>
        <taxon>Burkholderiales</taxon>
        <taxon>Oxalobacteraceae</taxon>
        <taxon>Telluria group</taxon>
        <taxon>Massilia</taxon>
    </lineage>
</organism>
<evidence type="ECO:0000313" key="3">
    <source>
        <dbReference type="EMBL" id="QJD99408.1"/>
    </source>
</evidence>
<evidence type="ECO:0000256" key="1">
    <source>
        <dbReference type="SAM" id="Phobius"/>
    </source>
</evidence>
<dbReference type="SMART" id="SM00267">
    <property type="entry name" value="GGDEF"/>
    <property type="match status" value="1"/>
</dbReference>
<dbReference type="FunFam" id="3.30.70.270:FF:000001">
    <property type="entry name" value="Diguanylate cyclase domain protein"/>
    <property type="match status" value="1"/>
</dbReference>
<protein>
    <submittedName>
        <fullName evidence="3">Diguanylate cyclase</fullName>
    </submittedName>
</protein>
<dbReference type="Proteomes" id="UP000502415">
    <property type="component" value="Chromosome"/>
</dbReference>
<gene>
    <name evidence="3" type="ORF">HH212_04635</name>
</gene>
<keyword evidence="1" id="KW-0472">Membrane</keyword>
<dbReference type="Pfam" id="PF00990">
    <property type="entry name" value="GGDEF"/>
    <property type="match status" value="1"/>
</dbReference>
<dbReference type="InterPro" id="IPR029787">
    <property type="entry name" value="Nucleotide_cyclase"/>
</dbReference>
<evidence type="ECO:0000259" key="2">
    <source>
        <dbReference type="PROSITE" id="PS50887"/>
    </source>
</evidence>
<dbReference type="Gene3D" id="3.30.450.20">
    <property type="entry name" value="PAS domain"/>
    <property type="match status" value="1"/>
</dbReference>
<keyword evidence="1" id="KW-0812">Transmembrane</keyword>
<proteinExistence type="predicted"/>
<accession>A0A7Z2ZRP3</accession>
<dbReference type="SUPFAM" id="SSF55073">
    <property type="entry name" value="Nucleotide cyclase"/>
    <property type="match status" value="1"/>
</dbReference>
<evidence type="ECO:0000313" key="4">
    <source>
        <dbReference type="Proteomes" id="UP000502415"/>
    </source>
</evidence>
<dbReference type="AlphaFoldDB" id="A0A7Z2ZRP3"/>
<dbReference type="Gene3D" id="3.30.70.270">
    <property type="match status" value="1"/>
</dbReference>
<dbReference type="KEGG" id="mfy:HH212_04635"/>
<dbReference type="NCBIfam" id="TIGR00254">
    <property type="entry name" value="GGDEF"/>
    <property type="match status" value="1"/>
</dbReference>
<dbReference type="PROSITE" id="PS50887">
    <property type="entry name" value="GGDEF"/>
    <property type="match status" value="1"/>
</dbReference>
<feature type="domain" description="GGDEF" evidence="2">
    <location>
        <begin position="437"/>
        <end position="571"/>
    </location>
</feature>
<dbReference type="CDD" id="cd01949">
    <property type="entry name" value="GGDEF"/>
    <property type="match status" value="1"/>
</dbReference>
<feature type="transmembrane region" description="Helical" evidence="1">
    <location>
        <begin position="16"/>
        <end position="39"/>
    </location>
</feature>
<dbReference type="InterPro" id="IPR052163">
    <property type="entry name" value="DGC-Regulatory_Protein"/>
</dbReference>
<feature type="transmembrane region" description="Helical" evidence="1">
    <location>
        <begin position="307"/>
        <end position="326"/>
    </location>
</feature>
<dbReference type="PANTHER" id="PTHR46663:SF2">
    <property type="entry name" value="GGDEF DOMAIN-CONTAINING PROTEIN"/>
    <property type="match status" value="1"/>
</dbReference>
<reference evidence="3 4" key="1">
    <citation type="submission" date="2020-04" db="EMBL/GenBank/DDBJ databases">
        <title>Genome sequencing of novel species.</title>
        <authorList>
            <person name="Heo J."/>
            <person name="Kim S.-J."/>
            <person name="Kim J.-S."/>
            <person name="Hong S.-B."/>
            <person name="Kwon S.-W."/>
        </authorList>
    </citation>
    <scope>NUCLEOTIDE SEQUENCE [LARGE SCALE GENOMIC DNA]</scope>
    <source>
        <strain evidence="3 4">GN2-R2</strain>
    </source>
</reference>
<dbReference type="InterPro" id="IPR000160">
    <property type="entry name" value="GGDEF_dom"/>
</dbReference>
<sequence length="579" mass="63382">MTHDSDTSSTGKPTRLLSLATLIVSFTCLIVAITVLLQLTLVDHFAIRHATVEAKLRLEQLSWQMRDSLDRTLEQTVRDVHLLTALPAVRRIDHPADARGIIDNLQRNFPNYAWIGIATPDGKVQAATGGLLEGRDVTARPWFHAGQRELIVEDYHPAILLGKLLPRMPDPWRFVDAAGPISDADGKLRGVLAIHLSWDWARSLAQGLLTPALRDFGAEIIVVRGDGVVLLGPADILEKRIATDSLALARQGKTGALMERWPDGRTYVTGYSLTGHSGDRTSLRWAVLVRQTEAVAMASAHAFERRALGVSLVLATVLAAAAAVLARRIVAPFKVLSHAIEHVAHAPDKAGPAAIPEVHGFHEAQVLSDALRGLIRSERNHQADLERMNARLEDAVAARTAELQQLLMRDVLTGLPNRRALMQALPEAMARAARLKRPCAVMFLDMDGFKTVNDTRGHEEGDELLRQFGTRILYSIRETDLVARLAGDEFVVILDLVNDRQEAEHKAQFLLSQLTRPFVLGSGGIQVGASIGLAIQHPHQVQDPTRLLARADQAMYQAKGSGKNRVALAFDEIEHAGAS</sequence>
<dbReference type="RefSeq" id="WP_169434303.1">
    <property type="nucleotide sequence ID" value="NZ_CP051685.1"/>
</dbReference>